<proteinExistence type="predicted"/>
<evidence type="ECO:0000313" key="2">
    <source>
        <dbReference type="EMBL" id="SFU06141.1"/>
    </source>
</evidence>
<sequence>MQTDRRWRKIQSGTRDLFLSNAVRQQIVDVLNRSREGSHEPDDVLFPAASCSVTDRLRILPRVRLLTHQQEQRDKHKHYRQANEEQRRALNVGELHGDAKADHR</sequence>
<protein>
    <submittedName>
        <fullName evidence="2">Uncharacterized protein</fullName>
    </submittedName>
</protein>
<reference evidence="2 3" key="1">
    <citation type="submission" date="2016-10" db="EMBL/GenBank/DDBJ databases">
        <authorList>
            <person name="de Groot N.N."/>
        </authorList>
    </citation>
    <scope>NUCLEOTIDE SEQUENCE [LARGE SCALE GENOMIC DNA]</scope>
    <source>
        <strain evidence="2 3">LMG 27731</strain>
    </source>
</reference>
<feature type="region of interest" description="Disordered" evidence="1">
    <location>
        <begin position="68"/>
        <end position="104"/>
    </location>
</feature>
<evidence type="ECO:0000256" key="1">
    <source>
        <dbReference type="SAM" id="MobiDB-lite"/>
    </source>
</evidence>
<feature type="compositionally biased region" description="Basic and acidic residues" evidence="1">
    <location>
        <begin position="95"/>
        <end position="104"/>
    </location>
</feature>
<dbReference type="EMBL" id="FPBH01000008">
    <property type="protein sequence ID" value="SFU06141.1"/>
    <property type="molecule type" value="Genomic_DNA"/>
</dbReference>
<accession>A0A1I7D3C9</accession>
<organism evidence="2 3">
    <name type="scientific">Paraburkholderia aspalathi</name>
    <dbReference type="NCBI Taxonomy" id="1324617"/>
    <lineage>
        <taxon>Bacteria</taxon>
        <taxon>Pseudomonadati</taxon>
        <taxon>Pseudomonadota</taxon>
        <taxon>Betaproteobacteria</taxon>
        <taxon>Burkholderiales</taxon>
        <taxon>Burkholderiaceae</taxon>
        <taxon>Paraburkholderia</taxon>
    </lineage>
</organism>
<gene>
    <name evidence="2" type="ORF">SAMN05192563_1008188</name>
</gene>
<dbReference type="AlphaFoldDB" id="A0A1I7D3C9"/>
<dbReference type="Proteomes" id="UP000198844">
    <property type="component" value="Unassembled WGS sequence"/>
</dbReference>
<evidence type="ECO:0000313" key="3">
    <source>
        <dbReference type="Proteomes" id="UP000198844"/>
    </source>
</evidence>
<name>A0A1I7D3C9_9BURK</name>